<dbReference type="GO" id="GO:0005886">
    <property type="term" value="C:plasma membrane"/>
    <property type="evidence" value="ECO:0007669"/>
    <property type="project" value="UniProtKB-SubCell"/>
</dbReference>
<evidence type="ECO:0000256" key="3">
    <source>
        <dbReference type="ARBA" id="ARBA00022692"/>
    </source>
</evidence>
<feature type="transmembrane region" description="Helical" evidence="8">
    <location>
        <begin position="455"/>
        <end position="476"/>
    </location>
</feature>
<evidence type="ECO:0000256" key="6">
    <source>
        <dbReference type="ARBA" id="ARBA00038076"/>
    </source>
</evidence>
<feature type="compositionally biased region" description="Polar residues" evidence="7">
    <location>
        <begin position="191"/>
        <end position="200"/>
    </location>
</feature>
<keyword evidence="4 8" id="KW-1133">Transmembrane helix</keyword>
<feature type="compositionally biased region" description="Low complexity" evidence="7">
    <location>
        <begin position="255"/>
        <end position="264"/>
    </location>
</feature>
<evidence type="ECO:0000256" key="1">
    <source>
        <dbReference type="ARBA" id="ARBA00004651"/>
    </source>
</evidence>
<comment type="caution">
    <text evidence="10">The sequence shown here is derived from an EMBL/GenBank/DDBJ whole genome shotgun (WGS) entry which is preliminary data.</text>
</comment>
<protein>
    <submittedName>
        <fullName evidence="10">Putative ABC transport system permease protein</fullName>
    </submittedName>
</protein>
<feature type="compositionally biased region" description="Basic and acidic residues" evidence="7">
    <location>
        <begin position="168"/>
        <end position="180"/>
    </location>
</feature>
<feature type="transmembrane region" description="Helical" evidence="8">
    <location>
        <begin position="849"/>
        <end position="875"/>
    </location>
</feature>
<keyword evidence="3 8" id="KW-0812">Transmembrane</keyword>
<dbReference type="InterPro" id="IPR003838">
    <property type="entry name" value="ABC3_permease_C"/>
</dbReference>
<sequence>MTAAWAMVRHRFASFAGTFVAVFLGVAVVAGSATLHLSSRPQAPARYDQAPVLVTPPDPGTGDDRDRQSWTSAQAAALAARLDALEGVTAAVPDPWFYVQRLDAGRPTGDAQASLLDGHAWSSAALGGYRLTSGRAPTATGEVVIGTTAASDTPSRPSSTKTTSAIKTDSRPSETDRSDKAPQGTGKESRASTNESTSGTGAAGKALITTPNTSGAPTNGSAGSGSTTTGETGSGGPGNSGPASNSTGNGGAGNGASRTRAGTATASAMGTVVVLTSAGPEEWRVTGTVDGPGFYVTDRDAAERASGVQVIGLTVSGDPQRVADAAGAVVGAEGVVRSGAERDALEPGSITRIRWIGAQLLIALVTLGAFATVFVVSSTCALSAAQRRRELGLLRAVGATPGQVQRMMYAETALIALLAGLLGAPAGMAAAPLLADPMISTGLEPAGFTVTWQPVALVGAIVLGLFVALAGVTAAARRASRIPPLEALREAAADPRAMTPARWVVGLLCGAAGGALLAAMPSLPLATRSSAGMGAAMLLLSSAALLSPVLIVPLVRVVVRPWQGTPTGMLVREGTLTGVRRVASTAAPVLATVGLTVLLAGTVATIEVATGIDETARYPAADVLVPDGTPGLSAAAVTAQGAHPELTTRLLITHGDRTAGRSATGRGDALALDRLSAGELGAGVGDTVTIRFVDGAETKLPVAAVGDETSIPRRLVRQHDPDALTGMLVLRKPAVAVPGARSLPIHEFVMEEIDQEGRLIDLFLVALIGLTAGYTAIAVGNTLLMATAARRGEFRALRLAGAGTGQVLRVVTAEALLAVVIGAVLGGLVAVVSLVGVRAAVEDEIGRDIALVLPWGATAAVTTVCAVLAVVASAFPLLKSRGTPA</sequence>
<feature type="region of interest" description="Disordered" evidence="7">
    <location>
        <begin position="147"/>
        <end position="264"/>
    </location>
</feature>
<dbReference type="PANTHER" id="PTHR30572:SF4">
    <property type="entry name" value="ABC TRANSPORTER PERMEASE YTRF"/>
    <property type="match status" value="1"/>
</dbReference>
<feature type="transmembrane region" description="Helical" evidence="8">
    <location>
        <begin position="503"/>
        <end position="523"/>
    </location>
</feature>
<reference evidence="10 11" key="1">
    <citation type="submission" date="2018-05" db="EMBL/GenBank/DDBJ databases">
        <title>Genomic Encyclopedia of Archaeal and Bacterial Type Strains, Phase II (KMG-II): from individual species to whole genera.</title>
        <authorList>
            <person name="Goeker M."/>
        </authorList>
    </citation>
    <scope>NUCLEOTIDE SEQUENCE [LARGE SCALE GENOMIC DNA]</scope>
    <source>
        <strain evidence="10 11">DSM 45184</strain>
    </source>
</reference>
<name>A0A316FV67_9ACTN</name>
<keyword evidence="2" id="KW-1003">Cell membrane</keyword>
<feature type="domain" description="ABC3 transporter permease C-terminal" evidence="9">
    <location>
        <begin position="767"/>
        <end position="883"/>
    </location>
</feature>
<evidence type="ECO:0000256" key="7">
    <source>
        <dbReference type="SAM" id="MobiDB-lite"/>
    </source>
</evidence>
<comment type="subcellular location">
    <subcellularLocation>
        <location evidence="1">Cell membrane</location>
        <topology evidence="1">Multi-pass membrane protein</topology>
    </subcellularLocation>
</comment>
<accession>A0A316FV67</accession>
<keyword evidence="5 8" id="KW-0472">Membrane</keyword>
<feature type="transmembrane region" description="Helical" evidence="8">
    <location>
        <begin position="815"/>
        <end position="837"/>
    </location>
</feature>
<dbReference type="Proteomes" id="UP000245697">
    <property type="component" value="Unassembled WGS sequence"/>
</dbReference>
<feature type="compositionally biased region" description="Low complexity" evidence="7">
    <location>
        <begin position="151"/>
        <end position="164"/>
    </location>
</feature>
<evidence type="ECO:0000313" key="11">
    <source>
        <dbReference type="Proteomes" id="UP000245697"/>
    </source>
</evidence>
<feature type="transmembrane region" description="Helical" evidence="8">
    <location>
        <begin position="360"/>
        <end position="385"/>
    </location>
</feature>
<gene>
    <name evidence="10" type="ORF">BC793_101332</name>
</gene>
<evidence type="ECO:0000256" key="5">
    <source>
        <dbReference type="ARBA" id="ARBA00023136"/>
    </source>
</evidence>
<organism evidence="10 11">
    <name type="scientific">Actinoplanes xinjiangensis</name>
    <dbReference type="NCBI Taxonomy" id="512350"/>
    <lineage>
        <taxon>Bacteria</taxon>
        <taxon>Bacillati</taxon>
        <taxon>Actinomycetota</taxon>
        <taxon>Actinomycetes</taxon>
        <taxon>Micromonosporales</taxon>
        <taxon>Micromonosporaceae</taxon>
        <taxon>Actinoplanes</taxon>
    </lineage>
</organism>
<proteinExistence type="inferred from homology"/>
<evidence type="ECO:0000259" key="9">
    <source>
        <dbReference type="Pfam" id="PF02687"/>
    </source>
</evidence>
<feature type="transmembrane region" description="Helical" evidence="8">
    <location>
        <begin position="413"/>
        <end position="435"/>
    </location>
</feature>
<evidence type="ECO:0000256" key="8">
    <source>
        <dbReference type="SAM" id="Phobius"/>
    </source>
</evidence>
<comment type="similarity">
    <text evidence="6">Belongs to the ABC-4 integral membrane protein family.</text>
</comment>
<dbReference type="EMBL" id="QGGR01000001">
    <property type="protein sequence ID" value="PWK52323.1"/>
    <property type="molecule type" value="Genomic_DNA"/>
</dbReference>
<dbReference type="GO" id="GO:0022857">
    <property type="term" value="F:transmembrane transporter activity"/>
    <property type="evidence" value="ECO:0007669"/>
    <property type="project" value="TreeGrafter"/>
</dbReference>
<dbReference type="PANTHER" id="PTHR30572">
    <property type="entry name" value="MEMBRANE COMPONENT OF TRANSPORTER-RELATED"/>
    <property type="match status" value="1"/>
</dbReference>
<dbReference type="InterPro" id="IPR050250">
    <property type="entry name" value="Macrolide_Exporter_MacB"/>
</dbReference>
<evidence type="ECO:0000313" key="10">
    <source>
        <dbReference type="EMBL" id="PWK52323.1"/>
    </source>
</evidence>
<evidence type="ECO:0000256" key="2">
    <source>
        <dbReference type="ARBA" id="ARBA00022475"/>
    </source>
</evidence>
<keyword evidence="11" id="KW-1185">Reference proteome</keyword>
<dbReference type="Pfam" id="PF02687">
    <property type="entry name" value="FtsX"/>
    <property type="match status" value="2"/>
</dbReference>
<feature type="domain" description="ABC3 transporter permease C-terminal" evidence="9">
    <location>
        <begin position="363"/>
        <end position="484"/>
    </location>
</feature>
<dbReference type="AlphaFoldDB" id="A0A316FV67"/>
<feature type="transmembrane region" description="Helical" evidence="8">
    <location>
        <begin position="759"/>
        <end position="777"/>
    </location>
</feature>
<feature type="transmembrane region" description="Helical" evidence="8">
    <location>
        <begin position="535"/>
        <end position="559"/>
    </location>
</feature>
<evidence type="ECO:0000256" key="4">
    <source>
        <dbReference type="ARBA" id="ARBA00022989"/>
    </source>
</evidence>
<feature type="compositionally biased region" description="Low complexity" evidence="7">
    <location>
        <begin position="213"/>
        <end position="231"/>
    </location>
</feature>